<dbReference type="Gene3D" id="3.10.300.10">
    <property type="entry name" value="Methylpurine-DNA glycosylase (MPG)"/>
    <property type="match status" value="1"/>
</dbReference>
<dbReference type="GO" id="GO:0003905">
    <property type="term" value="F:alkylbase DNA N-glycosylase activity"/>
    <property type="evidence" value="ECO:0007669"/>
    <property type="project" value="InterPro"/>
</dbReference>
<dbReference type="InterPro" id="IPR003180">
    <property type="entry name" value="MPG"/>
</dbReference>
<keyword evidence="2 5" id="KW-0227">DNA damage</keyword>
<dbReference type="AlphaFoldDB" id="A0A6A2W327"/>
<dbReference type="NCBIfam" id="NF002003">
    <property type="entry name" value="PRK00802.1-3"/>
    <property type="match status" value="1"/>
</dbReference>
<dbReference type="NCBIfam" id="TIGR00567">
    <property type="entry name" value="3mg"/>
    <property type="match status" value="1"/>
</dbReference>
<dbReference type="Proteomes" id="UP000440041">
    <property type="component" value="Unassembled WGS sequence"/>
</dbReference>
<keyword evidence="7" id="KW-1185">Reference proteome</keyword>
<dbReference type="Pfam" id="PF02245">
    <property type="entry name" value="Pur_DNA_glyco"/>
    <property type="match status" value="1"/>
</dbReference>
<sequence length="407" mass="44354">MAQYNDKNGGRDNTGHGVPMDLLIHGADEAAAGLLGCLLVRDWPDGTHSVVRIVETEAYDQNDPASHTYHGRSERNRAMFGPAGHAYVYFTYGMHYCVNVTAGADGFGCGVLIRAGEPVEGIDRMRALRGGRTGVELTNGPAKLCQALAIDKSLYGHDLNTTPLRLVRASLREGERIACTPRIGISKAADRPRRLIIMGNPFVSKSPLNAKAVPLDAAEGAHGVPTVAGDSAANPASQQSAVPQSTAPRHTHAVRMSEPNMDVNADLCPVTGKGTGNGTDVRIRRVYEDASADDGLRVLVDRLWPRGKSKQNAHIDMWLKDIAPSKALRSWFGHIPERFDEFASRYRRELDTNTEAVNRLRELIAGHPRVTLLYGAKDSEHNNAVVLRKYLLDAQVSQQEENTKKSA</sequence>
<evidence type="ECO:0000256" key="2">
    <source>
        <dbReference type="ARBA" id="ARBA00022763"/>
    </source>
</evidence>
<dbReference type="PANTHER" id="PTHR10429">
    <property type="entry name" value="DNA-3-METHYLADENINE GLYCOSYLASE"/>
    <property type="match status" value="1"/>
</dbReference>
<evidence type="ECO:0000313" key="6">
    <source>
        <dbReference type="EMBL" id="KAB8297540.1"/>
    </source>
</evidence>
<gene>
    <name evidence="6" type="ORF">DSM100238_1143</name>
</gene>
<keyword evidence="3 5" id="KW-0378">Hydrolase</keyword>
<comment type="similarity">
    <text evidence="1 5">Belongs to the DNA glycosylase MPG family.</text>
</comment>
<name>A0A6A2W327_9BIFI</name>
<dbReference type="PANTHER" id="PTHR10429:SF0">
    <property type="entry name" value="DNA-3-METHYLADENINE GLYCOSYLASE"/>
    <property type="match status" value="1"/>
</dbReference>
<dbReference type="InterPro" id="IPR052552">
    <property type="entry name" value="YeaO-like"/>
</dbReference>
<accession>A0A6A2W327</accession>
<protein>
    <recommendedName>
        <fullName evidence="5">Putative 3-methyladenine DNA glycosylase</fullName>
        <ecNumber evidence="5">3.2.2.-</ecNumber>
    </recommendedName>
</protein>
<dbReference type="CDD" id="cd00540">
    <property type="entry name" value="AAG"/>
    <property type="match status" value="1"/>
</dbReference>
<keyword evidence="4 5" id="KW-0234">DNA repair</keyword>
<evidence type="ECO:0000256" key="3">
    <source>
        <dbReference type="ARBA" id="ARBA00022801"/>
    </source>
</evidence>
<organism evidence="6 7">
    <name type="scientific">Bifidobacterium apri</name>
    <dbReference type="NCBI Taxonomy" id="1769423"/>
    <lineage>
        <taxon>Bacteria</taxon>
        <taxon>Bacillati</taxon>
        <taxon>Actinomycetota</taxon>
        <taxon>Actinomycetes</taxon>
        <taxon>Bifidobacteriales</taxon>
        <taxon>Bifidobacteriaceae</taxon>
        <taxon>Bifidobacterium</taxon>
    </lineage>
</organism>
<dbReference type="Pfam" id="PF22752">
    <property type="entry name" value="DUF488-N3i"/>
    <property type="match status" value="1"/>
</dbReference>
<evidence type="ECO:0000256" key="4">
    <source>
        <dbReference type="ARBA" id="ARBA00023204"/>
    </source>
</evidence>
<reference evidence="6 7" key="1">
    <citation type="submission" date="2019-09" db="EMBL/GenBank/DDBJ databases">
        <title>Characterization of the phylogenetic diversity of two novel species belonging to the genus Bifidobacterium: Bifidobacterium cebidarum sp. nov. and Bifidobacterium leontopitheci sp. nov.</title>
        <authorList>
            <person name="Lugli G.A."/>
            <person name="Duranti S."/>
            <person name="Milani C."/>
            <person name="Turroni F."/>
            <person name="Ventura M."/>
        </authorList>
    </citation>
    <scope>NUCLEOTIDE SEQUENCE [LARGE SCALE GENOMIC DNA]</scope>
    <source>
        <strain evidence="6 7">DSM 100238</strain>
    </source>
</reference>
<dbReference type="InterPro" id="IPR011034">
    <property type="entry name" value="Formyl_transferase-like_C_sf"/>
</dbReference>
<dbReference type="EMBL" id="WBSO01000007">
    <property type="protein sequence ID" value="KAB8297540.1"/>
    <property type="molecule type" value="Genomic_DNA"/>
</dbReference>
<dbReference type="FunFam" id="3.10.300.10:FF:000001">
    <property type="entry name" value="Putative 3-methyladenine DNA glycosylase"/>
    <property type="match status" value="1"/>
</dbReference>
<evidence type="ECO:0000256" key="1">
    <source>
        <dbReference type="ARBA" id="ARBA00009232"/>
    </source>
</evidence>
<proteinExistence type="inferred from homology"/>
<dbReference type="SUPFAM" id="SSF50486">
    <property type="entry name" value="FMT C-terminal domain-like"/>
    <property type="match status" value="1"/>
</dbReference>
<dbReference type="InterPro" id="IPR036995">
    <property type="entry name" value="MPG_sf"/>
</dbReference>
<dbReference type="GO" id="GO:0003677">
    <property type="term" value="F:DNA binding"/>
    <property type="evidence" value="ECO:0007669"/>
    <property type="project" value="InterPro"/>
</dbReference>
<comment type="caution">
    <text evidence="6">The sequence shown here is derived from an EMBL/GenBank/DDBJ whole genome shotgun (WGS) entry which is preliminary data.</text>
</comment>
<dbReference type="GO" id="GO:0006284">
    <property type="term" value="P:base-excision repair"/>
    <property type="evidence" value="ECO:0007669"/>
    <property type="project" value="InterPro"/>
</dbReference>
<dbReference type="HAMAP" id="MF_00527">
    <property type="entry name" value="3MGH"/>
    <property type="match status" value="1"/>
</dbReference>
<evidence type="ECO:0000256" key="5">
    <source>
        <dbReference type="HAMAP-Rule" id="MF_00527"/>
    </source>
</evidence>
<dbReference type="EC" id="3.2.2.-" evidence="5"/>
<evidence type="ECO:0000313" key="7">
    <source>
        <dbReference type="Proteomes" id="UP000440041"/>
    </source>
</evidence>